<reference evidence="2 3" key="1">
    <citation type="submission" date="2015-10" db="EMBL/GenBank/DDBJ databases">
        <title>Genome analyses suggest a sexual origin of heterokaryosis in a supposedly ancient asexual fungus.</title>
        <authorList>
            <person name="Ropars J."/>
            <person name="Sedzielewska K."/>
            <person name="Noel J."/>
            <person name="Charron P."/>
            <person name="Farinelli L."/>
            <person name="Marton T."/>
            <person name="Kruger M."/>
            <person name="Pelin A."/>
            <person name="Brachmann A."/>
            <person name="Corradi N."/>
        </authorList>
    </citation>
    <scope>NUCLEOTIDE SEQUENCE [LARGE SCALE GENOMIC DNA]</scope>
    <source>
        <strain evidence="2 3">A4</strain>
    </source>
</reference>
<dbReference type="VEuPathDB" id="FungiDB:RhiirFUN_020517"/>
<feature type="compositionally biased region" description="Basic and acidic residues" evidence="1">
    <location>
        <begin position="86"/>
        <end position="97"/>
    </location>
</feature>
<dbReference type="VEuPathDB" id="FungiDB:RhiirA1_445714"/>
<dbReference type="VEuPathDB" id="FungiDB:FUN_019876"/>
<sequence>MGRRKRTSRKNVQHVLPHINLSQEDISEPARIPTPPRIIIVEDHPDEVNDHTPLFTLEAPLSSEEEAADSGNESGTISRRTRKRKTNDNTEREDEIQKKTRYASTIGNMQHMQNQMFTIIQDVQKKVNEMYVDWKATGFGGSYVGNDAKWIDDTISQAIYTMTEKIKYPSDERLMQVCYDALLNANGEEFQNKIKNIGWKRFFHKNIRSLAQRFSRQARSNIVQRVKDAIHDEFTDLVKPKTENRQVTRKEERKFKDADITRECYVKLNRPIDSNNDPSYTYLNLIIDNVFPDSNTEKNSIAFGMAVALNYLDPSKGIKLVQSEVVERMNRFLEMMQVTDREEL</sequence>
<evidence type="ECO:0000313" key="3">
    <source>
        <dbReference type="Proteomes" id="UP000234323"/>
    </source>
</evidence>
<keyword evidence="3" id="KW-1185">Reference proteome</keyword>
<dbReference type="EMBL" id="LLXI01001763">
    <property type="protein sequence ID" value="PKY55062.1"/>
    <property type="molecule type" value="Genomic_DNA"/>
</dbReference>
<comment type="caution">
    <text evidence="2">The sequence shown here is derived from an EMBL/GenBank/DDBJ whole genome shotgun (WGS) entry which is preliminary data.</text>
</comment>
<dbReference type="AlphaFoldDB" id="A0A2I1H849"/>
<accession>A0A2I1H849</accession>
<dbReference type="Proteomes" id="UP000234323">
    <property type="component" value="Unassembled WGS sequence"/>
</dbReference>
<name>A0A2I1H849_9GLOM</name>
<proteinExistence type="predicted"/>
<evidence type="ECO:0000313" key="2">
    <source>
        <dbReference type="EMBL" id="PKY55062.1"/>
    </source>
</evidence>
<feature type="region of interest" description="Disordered" evidence="1">
    <location>
        <begin position="60"/>
        <end position="97"/>
    </location>
</feature>
<evidence type="ECO:0000256" key="1">
    <source>
        <dbReference type="SAM" id="MobiDB-lite"/>
    </source>
</evidence>
<organism evidence="2 3">
    <name type="scientific">Rhizophagus irregularis</name>
    <dbReference type="NCBI Taxonomy" id="588596"/>
    <lineage>
        <taxon>Eukaryota</taxon>
        <taxon>Fungi</taxon>
        <taxon>Fungi incertae sedis</taxon>
        <taxon>Mucoromycota</taxon>
        <taxon>Glomeromycotina</taxon>
        <taxon>Glomeromycetes</taxon>
        <taxon>Glomerales</taxon>
        <taxon>Glomeraceae</taxon>
        <taxon>Rhizophagus</taxon>
    </lineage>
</organism>
<protein>
    <submittedName>
        <fullName evidence="2">Uncharacterized protein</fullName>
    </submittedName>
</protein>
<gene>
    <name evidence="2" type="ORF">RhiirA4_474274</name>
</gene>